<gene>
    <name evidence="1" type="ORF">Vlu01_29960</name>
</gene>
<evidence type="ECO:0000313" key="1">
    <source>
        <dbReference type="EMBL" id="GIJ22372.1"/>
    </source>
</evidence>
<dbReference type="Proteomes" id="UP000643165">
    <property type="component" value="Unassembled WGS sequence"/>
</dbReference>
<proteinExistence type="predicted"/>
<dbReference type="RefSeq" id="WP_203999257.1">
    <property type="nucleotide sequence ID" value="NZ_BOPB01000013.1"/>
</dbReference>
<accession>A0ABQ4IWR6</accession>
<organism evidence="1 2">
    <name type="scientific">Micromonospora lutea</name>
    <dbReference type="NCBI Taxonomy" id="419825"/>
    <lineage>
        <taxon>Bacteria</taxon>
        <taxon>Bacillati</taxon>
        <taxon>Actinomycetota</taxon>
        <taxon>Actinomycetes</taxon>
        <taxon>Micromonosporales</taxon>
        <taxon>Micromonosporaceae</taxon>
        <taxon>Micromonospora</taxon>
    </lineage>
</organism>
<sequence length="186" mass="20590">MTLGEDTKTHRRPRRWVLLFAAALVLCTAAPVAAAAAGAGWLMVKTRQAEQGQPTPAAAVNVFMLAVSSGEELGLRAALASDRRDELVDEWRSIRRDVSRTDPGVSKVSTRSFVVEDQADDRAQVVTEVYPVWWSVDAGGLMMHGSSHPWRFETRRDDGGWRVWSVDPYPWCGGHVRASACQQQQD</sequence>
<comment type="caution">
    <text evidence="1">The sequence shown here is derived from an EMBL/GenBank/DDBJ whole genome shotgun (WGS) entry which is preliminary data.</text>
</comment>
<reference evidence="1 2" key="1">
    <citation type="submission" date="2021-01" db="EMBL/GenBank/DDBJ databases">
        <title>Whole genome shotgun sequence of Verrucosispora lutea NBRC 106530.</title>
        <authorList>
            <person name="Komaki H."/>
            <person name="Tamura T."/>
        </authorList>
    </citation>
    <scope>NUCLEOTIDE SEQUENCE [LARGE SCALE GENOMIC DNA]</scope>
    <source>
        <strain evidence="1 2">NBRC 106530</strain>
    </source>
</reference>
<dbReference type="EMBL" id="BOPB01000013">
    <property type="protein sequence ID" value="GIJ22372.1"/>
    <property type="molecule type" value="Genomic_DNA"/>
</dbReference>
<evidence type="ECO:0000313" key="2">
    <source>
        <dbReference type="Proteomes" id="UP000643165"/>
    </source>
</evidence>
<name>A0ABQ4IWR6_9ACTN</name>
<keyword evidence="2" id="KW-1185">Reference proteome</keyword>
<protein>
    <submittedName>
        <fullName evidence="1">Uncharacterized protein</fullName>
    </submittedName>
</protein>